<dbReference type="Proteomes" id="UP000469421">
    <property type="component" value="Unassembled WGS sequence"/>
</dbReference>
<evidence type="ECO:0008006" key="4">
    <source>
        <dbReference type="Google" id="ProtNLM"/>
    </source>
</evidence>
<dbReference type="EMBL" id="WIRE01000001">
    <property type="protein sequence ID" value="MQX52188.1"/>
    <property type="molecule type" value="Genomic_DNA"/>
</dbReference>
<name>A0A6N7LPP1_9GAMM</name>
<evidence type="ECO:0000256" key="1">
    <source>
        <dbReference type="SAM" id="SignalP"/>
    </source>
</evidence>
<proteinExistence type="predicted"/>
<feature type="chain" id="PRO_5027119635" description="DUF11 domain-containing protein" evidence="1">
    <location>
        <begin position="39"/>
        <end position="979"/>
    </location>
</feature>
<dbReference type="RefSeq" id="WP_153498922.1">
    <property type="nucleotide sequence ID" value="NZ_JBMZXE010000085.1"/>
</dbReference>
<organism evidence="2 3">
    <name type="scientific">Alcanivorax sediminis</name>
    <dbReference type="NCBI Taxonomy" id="2663008"/>
    <lineage>
        <taxon>Bacteria</taxon>
        <taxon>Pseudomonadati</taxon>
        <taxon>Pseudomonadota</taxon>
        <taxon>Gammaproteobacteria</taxon>
        <taxon>Oceanospirillales</taxon>
        <taxon>Alcanivoracaceae</taxon>
        <taxon>Alcanivorax</taxon>
    </lineage>
</organism>
<feature type="signal peptide" evidence="1">
    <location>
        <begin position="1"/>
        <end position="38"/>
    </location>
</feature>
<evidence type="ECO:0000313" key="2">
    <source>
        <dbReference type="EMBL" id="MQX52188.1"/>
    </source>
</evidence>
<keyword evidence="3" id="KW-1185">Reference proteome</keyword>
<reference evidence="2 3" key="1">
    <citation type="submission" date="2019-10" db="EMBL/GenBank/DDBJ databases">
        <title>Alcanivorax sp.PA15-N-34 draft genome sequence.</title>
        <authorList>
            <person name="Liao X."/>
            <person name="Shao Z."/>
        </authorList>
    </citation>
    <scope>NUCLEOTIDE SEQUENCE [LARGE SCALE GENOMIC DNA]</scope>
    <source>
        <strain evidence="2 3">PA15-N-34</strain>
    </source>
</reference>
<sequence length="979" mass="102881">MKPKIFNHRTWLKSQITGAGRVLLAAFVCLLMPTLAQASHDTGVFELDENAIDEGGVPGGDANLIYCDFIDPDRTGACTGIAASTHIVSAFHIDKVNDGSDDIFAGAKDSNDILNGKRDWGWKLGSANDKNDIGHVFISLERAPGVDVNQDGKDDYFLFFGLDSYAPNGDAAIGFWFLQNPVSAIEGGDFSHGHVPGDILVQADLTNGGRVGRYDVYTWGPNNKLNQPVAPSQGELTLAIESSDCGDSGANDQACGVTNPIATTAPWPYTTKGVDGISPDFPAITYFEGGLNLSALYDGEIPCIGAYIAETRQSQSETAELEDMVINDFDLCSLDVRKTGPDLSKVGDTVSYKVEIENDGALPITKNLINDTLVGDLTDGSNAAIMKFENCGSALEAGDICTIEYDYTVPDVSSPLKNTVTATYLFGTDTASDSSSHDVDLFSPSVDLDKQVSDGNGGFNDGPAQILQGDSVTYKILVKNTSSSNTPTLSCTVTDNTLAIDPNDTDGDGNANTIDIMVTPGATQTITANSGALNNPGSIINTASVSCSPAGFVNVVADTDTVTVRVKRRESTITVTKTGDNFTKAGDAVNYVITIANGGGSDSNLTLDSVMDSLLGDLADGTNPAITSSDCPVSPATLNIGSSCTIKLTRTTQATDTDPLVNTVTVSASDTFGNTASDNDNHSVTVVKPGITVTKTCLSEPVEPGTSANFRIDITNTGDVDLLVDISDPILGINDLDVMFGTSESCTYDNNASDGCLRIEAGVIAGTSPVTTQVDITATLPAMTGLPNVLQDSAGDTCDVQQGGDATRTLGFWKSHGSDGDRNYPSPVDFGYTCHVARDHVAFPIDLGWKTLHDCADVFGIFWSSMGKQSDAVDGARRTQICRTKLHSSWQLMAAILNDGLSNGATVPTDTKTGLSLIDAMVNALSGNNRKEINRLQGLLDEYNNSGDDVSIEDADGAIIPPADPNGTRDLADYTAGDC</sequence>
<protein>
    <recommendedName>
        <fullName evidence="4">DUF11 domain-containing protein</fullName>
    </recommendedName>
</protein>
<accession>A0A6N7LPP1</accession>
<gene>
    <name evidence="2" type="ORF">GFN93_02945</name>
</gene>
<dbReference type="AlphaFoldDB" id="A0A6N7LPP1"/>
<evidence type="ECO:0000313" key="3">
    <source>
        <dbReference type="Proteomes" id="UP000469421"/>
    </source>
</evidence>
<comment type="caution">
    <text evidence="2">The sequence shown here is derived from an EMBL/GenBank/DDBJ whole genome shotgun (WGS) entry which is preliminary data.</text>
</comment>
<keyword evidence="1" id="KW-0732">Signal</keyword>